<dbReference type="PANTHER" id="PTHR38032:SF1">
    <property type="entry name" value="RNA-BINDING PROTEIN KHPB N-TERMINAL DOMAIN-CONTAINING PROTEIN"/>
    <property type="match status" value="1"/>
</dbReference>
<evidence type="ECO:0000313" key="2">
    <source>
        <dbReference type="EMBL" id="MBP1993538.1"/>
    </source>
</evidence>
<dbReference type="Pfam" id="PF03961">
    <property type="entry name" value="FapA"/>
    <property type="match status" value="1"/>
</dbReference>
<dbReference type="PANTHER" id="PTHR38032">
    <property type="entry name" value="POLYMERASE-RELATED"/>
    <property type="match status" value="1"/>
</dbReference>
<dbReference type="RefSeq" id="WP_209975425.1">
    <property type="nucleotide sequence ID" value="NZ_JAGGLB010000019.1"/>
</dbReference>
<keyword evidence="3" id="KW-1185">Reference proteome</keyword>
<organism evidence="2 3">
    <name type="scientific">Paenibacillus eucommiae</name>
    <dbReference type="NCBI Taxonomy" id="1355755"/>
    <lineage>
        <taxon>Bacteria</taxon>
        <taxon>Bacillati</taxon>
        <taxon>Bacillota</taxon>
        <taxon>Bacilli</taxon>
        <taxon>Bacillales</taxon>
        <taxon>Paenibacillaceae</taxon>
        <taxon>Paenibacillus</taxon>
    </lineage>
</organism>
<accession>A0ABS4J170</accession>
<dbReference type="Proteomes" id="UP001519287">
    <property type="component" value="Unassembled WGS sequence"/>
</dbReference>
<sequence length="622" mass="68976">MSNHVSESDLLKMIKSIDSSSSPSNLQDEHGPELQDLQGAEHIEGWIRVDNNRILFGGSFQSGLRCVIAAEAPLQLTVNGKLVNGETKVGPNDIIDWQVKPGPLFEVRISEDQMEVSFRVISTERYGWKLRDHEPTQKIILKAQEDRTALVEKLRLSDVMKDLLKLNVTKNVNTPAIFTEIQNPSYTFIQIAHGINSIESMDARIEVFFQENIESILEEVNGAIDYRNHLKIPMAKKGDVIAKKHPAVPGTIGYNVFGQIIQPAPPRDITMVAKENIEITAEGEVIAQQSGRPRMTGAAVKYFDITKAHVVHGDVDIKTGNIVFSGDIIVYGNVTEGMIVESLGNVYVTGHVYQSQITATGSILIKGNVSGSYLYSGYFGVLFNRLYVHSKKLIELLYELLKAADILIHLITAKRKTFQYHQIIMTLLETKYREVRTIAKEIINSINSIQNLSSTELTELKEKLQLLTQPAQTLEIGTSNPIKTIIYHLEETFSMIERMQEIDACIDINTCHLTEMKSNGSTIIRGEGMLQSNVYAKGSIVFIEKDSVCRGCQLESEESISVSVAGGEIANETHMKAGKSVMLGRMIAGKIQVGKSSVDILEPISDVVVTEQSGRLVFTKTG</sequence>
<dbReference type="InterPro" id="IPR046866">
    <property type="entry name" value="FapA_N"/>
</dbReference>
<evidence type="ECO:0000259" key="1">
    <source>
        <dbReference type="Pfam" id="PF20250"/>
    </source>
</evidence>
<gene>
    <name evidence="2" type="ORF">J2Z66_005160</name>
</gene>
<comment type="caution">
    <text evidence="2">The sequence shown here is derived from an EMBL/GenBank/DDBJ whole genome shotgun (WGS) entry which is preliminary data.</text>
</comment>
<dbReference type="InterPro" id="IPR005646">
    <property type="entry name" value="FapA"/>
</dbReference>
<dbReference type="EMBL" id="JAGGLB010000019">
    <property type="protein sequence ID" value="MBP1993538.1"/>
    <property type="molecule type" value="Genomic_DNA"/>
</dbReference>
<dbReference type="Pfam" id="PF20250">
    <property type="entry name" value="FapA_N"/>
    <property type="match status" value="1"/>
</dbReference>
<proteinExistence type="predicted"/>
<name>A0ABS4J170_9BACL</name>
<reference evidence="2 3" key="1">
    <citation type="submission" date="2021-03" db="EMBL/GenBank/DDBJ databases">
        <title>Genomic Encyclopedia of Type Strains, Phase IV (KMG-IV): sequencing the most valuable type-strain genomes for metagenomic binning, comparative biology and taxonomic classification.</title>
        <authorList>
            <person name="Goeker M."/>
        </authorList>
    </citation>
    <scope>NUCLEOTIDE SEQUENCE [LARGE SCALE GENOMIC DNA]</scope>
    <source>
        <strain evidence="2 3">DSM 26048</strain>
    </source>
</reference>
<dbReference type="InterPro" id="IPR046865">
    <property type="entry name" value="FapA_b_solenoid"/>
</dbReference>
<protein>
    <submittedName>
        <fullName evidence="2">Uncharacterized protein (DUF342 family)</fullName>
    </submittedName>
</protein>
<feature type="domain" description="Flagellar Assembly Protein A N-terminal region" evidence="1">
    <location>
        <begin position="105"/>
        <end position="295"/>
    </location>
</feature>
<evidence type="ECO:0000313" key="3">
    <source>
        <dbReference type="Proteomes" id="UP001519287"/>
    </source>
</evidence>